<keyword evidence="1" id="KW-0472">Membrane</keyword>
<dbReference type="InterPro" id="IPR027558">
    <property type="entry name" value="Pre_pil_HX9DG_C"/>
</dbReference>
<dbReference type="Pfam" id="PF07596">
    <property type="entry name" value="SBP_bac_10"/>
    <property type="match status" value="1"/>
</dbReference>
<evidence type="ECO:0000313" key="3">
    <source>
        <dbReference type="EMBL" id="QDT24203.1"/>
    </source>
</evidence>
<evidence type="ECO:0000259" key="2">
    <source>
        <dbReference type="Pfam" id="PF07596"/>
    </source>
</evidence>
<proteinExistence type="predicted"/>
<gene>
    <name evidence="3" type="primary">xcpT_53</name>
    <name evidence="3" type="ORF">HG66A1_60350</name>
</gene>
<protein>
    <submittedName>
        <fullName evidence="3">Type II secretion system protein G</fullName>
    </submittedName>
</protein>
<evidence type="ECO:0000313" key="4">
    <source>
        <dbReference type="Proteomes" id="UP000320421"/>
    </source>
</evidence>
<name>A0A517PXU9_9PLAN</name>
<dbReference type="EMBL" id="CP036266">
    <property type="protein sequence ID" value="QDT24203.1"/>
    <property type="molecule type" value="Genomic_DNA"/>
</dbReference>
<organism evidence="3 4">
    <name type="scientific">Gimesia chilikensis</name>
    <dbReference type="NCBI Taxonomy" id="2605989"/>
    <lineage>
        <taxon>Bacteria</taxon>
        <taxon>Pseudomonadati</taxon>
        <taxon>Planctomycetota</taxon>
        <taxon>Planctomycetia</taxon>
        <taxon>Planctomycetales</taxon>
        <taxon>Planctomycetaceae</taxon>
        <taxon>Gimesia</taxon>
    </lineage>
</organism>
<dbReference type="PANTHER" id="PTHR30093">
    <property type="entry name" value="GENERAL SECRETION PATHWAY PROTEIN G"/>
    <property type="match status" value="1"/>
</dbReference>
<reference evidence="3 4" key="1">
    <citation type="submission" date="2019-02" db="EMBL/GenBank/DDBJ databases">
        <title>Deep-cultivation of Planctomycetes and their phenomic and genomic characterization uncovers novel biology.</title>
        <authorList>
            <person name="Wiegand S."/>
            <person name="Jogler M."/>
            <person name="Boedeker C."/>
            <person name="Pinto D."/>
            <person name="Vollmers J."/>
            <person name="Rivas-Marin E."/>
            <person name="Kohn T."/>
            <person name="Peeters S.H."/>
            <person name="Heuer A."/>
            <person name="Rast P."/>
            <person name="Oberbeckmann S."/>
            <person name="Bunk B."/>
            <person name="Jeske O."/>
            <person name="Meyerdierks A."/>
            <person name="Storesund J.E."/>
            <person name="Kallscheuer N."/>
            <person name="Luecker S."/>
            <person name="Lage O.M."/>
            <person name="Pohl T."/>
            <person name="Merkel B.J."/>
            <person name="Hornburger P."/>
            <person name="Mueller R.-W."/>
            <person name="Bruemmer F."/>
            <person name="Labrenz M."/>
            <person name="Spormann A.M."/>
            <person name="Op den Camp H."/>
            <person name="Overmann J."/>
            <person name="Amann R."/>
            <person name="Jetten M.S.M."/>
            <person name="Mascher T."/>
            <person name="Medema M.H."/>
            <person name="Devos D.P."/>
            <person name="Kaster A.-K."/>
            <person name="Ovreas L."/>
            <person name="Rohde M."/>
            <person name="Galperin M.Y."/>
            <person name="Jogler C."/>
        </authorList>
    </citation>
    <scope>NUCLEOTIDE SEQUENCE [LARGE SCALE GENOMIC DNA]</scope>
    <source>
        <strain evidence="3 4">HG66A1</strain>
    </source>
</reference>
<feature type="domain" description="DUF1559" evidence="2">
    <location>
        <begin position="36"/>
        <end position="321"/>
    </location>
</feature>
<dbReference type="InterPro" id="IPR011453">
    <property type="entry name" value="DUF1559"/>
</dbReference>
<dbReference type="Proteomes" id="UP000320421">
    <property type="component" value="Chromosome"/>
</dbReference>
<dbReference type="PROSITE" id="PS00409">
    <property type="entry name" value="PROKAR_NTER_METHYL"/>
    <property type="match status" value="1"/>
</dbReference>
<accession>A0A517PXU9</accession>
<dbReference type="AlphaFoldDB" id="A0A517PXU9"/>
<dbReference type="OrthoDB" id="280382at2"/>
<dbReference type="PANTHER" id="PTHR30093:SF2">
    <property type="entry name" value="TYPE II SECRETION SYSTEM PROTEIN H"/>
    <property type="match status" value="1"/>
</dbReference>
<dbReference type="Pfam" id="PF07963">
    <property type="entry name" value="N_methyl"/>
    <property type="match status" value="1"/>
</dbReference>
<evidence type="ECO:0000256" key="1">
    <source>
        <dbReference type="SAM" id="Phobius"/>
    </source>
</evidence>
<dbReference type="InterPro" id="IPR045584">
    <property type="entry name" value="Pilin-like"/>
</dbReference>
<dbReference type="Gene3D" id="3.30.700.10">
    <property type="entry name" value="Glycoprotein, Type 4 Pilin"/>
    <property type="match status" value="1"/>
</dbReference>
<dbReference type="NCBIfam" id="TIGR02532">
    <property type="entry name" value="IV_pilin_GFxxxE"/>
    <property type="match status" value="1"/>
</dbReference>
<feature type="transmembrane region" description="Helical" evidence="1">
    <location>
        <begin position="12"/>
        <end position="35"/>
    </location>
</feature>
<dbReference type="NCBIfam" id="TIGR04294">
    <property type="entry name" value="pre_pil_HX9DG"/>
    <property type="match status" value="1"/>
</dbReference>
<dbReference type="RefSeq" id="WP_145192713.1">
    <property type="nucleotide sequence ID" value="NZ_CP036266.1"/>
</dbReference>
<sequence>MFCRHNVRKRGFTLIELLVVIAIIAILIALLLPAVQQAREAARRSTCKNNLKQIGLALHNYHDAYLRFPIGEQSPYYRPNWRVPLLPFLDQAPAYNQMNFEVSTTVGGFASQNSGGSYGYGSGAGSNEVLKTLRVPVYNCPSSPHGNNANDSANVKNNYDLGQTMDYVGIAGATPDPSGTTSTCSAAGAGYGNGTFCNNGLLAPNESFRIRDIKDGTSNTVIVGEQSGQVNNQDSRSNYYGGWSGIGPSSKVTSWSNGSNVWGSGTTTVMYSVNSFWNTSAGSEAYRTYGANTILGSYHTGGTHVLLADGAVRFVSDNLDFGTLANLCSKKDGQVLGEF</sequence>
<keyword evidence="4" id="KW-1185">Reference proteome</keyword>
<keyword evidence="1" id="KW-1133">Transmembrane helix</keyword>
<keyword evidence="1" id="KW-0812">Transmembrane</keyword>
<dbReference type="SUPFAM" id="SSF54523">
    <property type="entry name" value="Pili subunits"/>
    <property type="match status" value="1"/>
</dbReference>
<dbReference type="InterPro" id="IPR012902">
    <property type="entry name" value="N_methyl_site"/>
</dbReference>